<evidence type="ECO:0000259" key="2">
    <source>
        <dbReference type="Pfam" id="PF02541"/>
    </source>
</evidence>
<dbReference type="PANTHER" id="PTHR30005:SF14">
    <property type="entry name" value="EXOPOLYPHOSPHATASE"/>
    <property type="match status" value="1"/>
</dbReference>
<comment type="caution">
    <text evidence="4">The sequence shown here is derived from an EMBL/GenBank/DDBJ whole genome shotgun (WGS) entry which is preliminary data.</text>
</comment>
<dbReference type="PANTHER" id="PTHR30005">
    <property type="entry name" value="EXOPOLYPHOSPHATASE"/>
    <property type="match status" value="1"/>
</dbReference>
<dbReference type="Pfam" id="PF21447">
    <property type="entry name" value="Ppx-GppA_III"/>
    <property type="match status" value="1"/>
</dbReference>
<proteinExistence type="predicted"/>
<accession>A0ABU9MY57</accession>
<evidence type="ECO:0000313" key="4">
    <source>
        <dbReference type="EMBL" id="MEM0514955.1"/>
    </source>
</evidence>
<dbReference type="Proteomes" id="UP001447008">
    <property type="component" value="Unassembled WGS sequence"/>
</dbReference>
<organism evidence="4 5">
    <name type="scientific">Pseudoalteromonas qingdaonensis</name>
    <dbReference type="NCBI Taxonomy" id="3131913"/>
    <lineage>
        <taxon>Bacteria</taxon>
        <taxon>Pseudomonadati</taxon>
        <taxon>Pseudomonadota</taxon>
        <taxon>Gammaproteobacteria</taxon>
        <taxon>Alteromonadales</taxon>
        <taxon>Pseudoalteromonadaceae</taxon>
        <taxon>Pseudoalteromonas</taxon>
    </lineage>
</organism>
<dbReference type="InterPro" id="IPR043129">
    <property type="entry name" value="ATPase_NBD"/>
</dbReference>
<dbReference type="Pfam" id="PF02541">
    <property type="entry name" value="Ppx-GppA"/>
    <property type="match status" value="1"/>
</dbReference>
<keyword evidence="1" id="KW-0378">Hydrolase</keyword>
<reference evidence="4 5" key="1">
    <citation type="submission" date="2024-03" db="EMBL/GenBank/DDBJ databases">
        <title>Pseudoalteromonas qingdaonensis sp. nov., isolated from the intestines of marine benthic organisms.</title>
        <authorList>
            <person name="Lin X."/>
            <person name="Fang S."/>
            <person name="Hu X."/>
        </authorList>
    </citation>
    <scope>NUCLEOTIDE SEQUENCE [LARGE SCALE GENOMIC DNA]</scope>
    <source>
        <strain evidence="4 5">YIC-827</strain>
    </source>
</reference>
<dbReference type="SUPFAM" id="SSF109604">
    <property type="entry name" value="HD-domain/PDEase-like"/>
    <property type="match status" value="1"/>
</dbReference>
<evidence type="ECO:0000259" key="3">
    <source>
        <dbReference type="Pfam" id="PF21447"/>
    </source>
</evidence>
<dbReference type="EMBL" id="JBCGCU010000005">
    <property type="protein sequence ID" value="MEM0514955.1"/>
    <property type="molecule type" value="Genomic_DNA"/>
</dbReference>
<dbReference type="InterPro" id="IPR050273">
    <property type="entry name" value="GppA/Ppx_hydrolase"/>
</dbReference>
<feature type="domain" description="Ppx/GppA phosphatase C-terminal" evidence="3">
    <location>
        <begin position="309"/>
        <end position="482"/>
    </location>
</feature>
<dbReference type="InterPro" id="IPR030673">
    <property type="entry name" value="PyroPPase_GppA_Ppx"/>
</dbReference>
<evidence type="ECO:0000313" key="5">
    <source>
        <dbReference type="Proteomes" id="UP001447008"/>
    </source>
</evidence>
<evidence type="ECO:0000256" key="1">
    <source>
        <dbReference type="ARBA" id="ARBA00022801"/>
    </source>
</evidence>
<dbReference type="Gene3D" id="3.30.420.150">
    <property type="entry name" value="Exopolyphosphatase. Domain 2"/>
    <property type="match status" value="1"/>
</dbReference>
<name>A0ABU9MY57_9GAMM</name>
<feature type="domain" description="Ppx/GppA phosphatase N-terminal" evidence="2">
    <location>
        <begin position="24"/>
        <end position="301"/>
    </location>
</feature>
<sequence length="495" mass="56177">MQTNEPTTYAAVDLGSNSFHLLLAREVDGRFEVLHKEKQRVYLAAGLDHRYCLSDEAIDRAVAVLKQFALTLADFPAANVKVVATYTLRRARNVKRFMQRVRAIFPFHIDVISGQEEARLIYQGVAHHMHHDGRRLVIDIGGGSTELVIGEHHQHLALSSRSMGCVSYSQQFFGDGRITKKRFQRAILRAEQELESITSSYEQLGWQHVLATSGTAKVLTAVCHQGDLNQTLTLDDLLQLMNSSCAAGHFDNLPYDELVPERRGTFCGGLAIMIAVMRSLNIEKLNYCDYSLREGLLHELHDKLTDKDIRVTTITNLSARYVIDTEHAANVCASLQWLFPHVAEPWQLSEEDLAALNWAAQLHEVGLSINSSALHKHSAYIIAHSQLPGFTQEQQQLLATLTRFSRKKIKLREMPDFIHMPQATLYRLIALFRLAVLLNRKRQAQSKPQFAITVDDHSLNVEFKGKWLKEHSLFAADLEAEQRQWQKLGLKLQVF</sequence>
<gene>
    <name evidence="4" type="ORF">WCN91_05870</name>
</gene>
<dbReference type="SUPFAM" id="SSF53067">
    <property type="entry name" value="Actin-like ATPase domain"/>
    <property type="match status" value="2"/>
</dbReference>
<dbReference type="InterPro" id="IPR048950">
    <property type="entry name" value="Ppx_GppA_C"/>
</dbReference>
<dbReference type="RefSeq" id="WP_342677210.1">
    <property type="nucleotide sequence ID" value="NZ_JBCGCU010000005.1"/>
</dbReference>
<dbReference type="PIRSF" id="PIRSF001267">
    <property type="entry name" value="Pyrophosphatase_GppA_Ppx"/>
    <property type="match status" value="1"/>
</dbReference>
<dbReference type="Gene3D" id="1.10.3210.10">
    <property type="entry name" value="Hypothetical protein af1432"/>
    <property type="match status" value="1"/>
</dbReference>
<keyword evidence="5" id="KW-1185">Reference proteome</keyword>
<dbReference type="CDD" id="cd24053">
    <property type="entry name" value="ASKHA_NBD_EcPPX-GppA-like"/>
    <property type="match status" value="1"/>
</dbReference>
<dbReference type="Gene3D" id="3.30.420.40">
    <property type="match status" value="1"/>
</dbReference>
<dbReference type="InterPro" id="IPR003695">
    <property type="entry name" value="Ppx_GppA_N"/>
</dbReference>
<protein>
    <submittedName>
        <fullName evidence="4">Exopolyphosphatase</fullName>
    </submittedName>
</protein>